<gene>
    <name evidence="1" type="ORF">EV674_11866</name>
</gene>
<dbReference type="NCBIfam" id="TIGR02610">
    <property type="entry name" value="PHA_gran_rgn"/>
    <property type="match status" value="1"/>
</dbReference>
<reference evidence="1 2" key="1">
    <citation type="submission" date="2019-03" db="EMBL/GenBank/DDBJ databases">
        <title>Genomic Encyclopedia of Type Strains, Phase IV (KMG-IV): sequencing the most valuable type-strain genomes for metagenomic binning, comparative biology and taxonomic classification.</title>
        <authorList>
            <person name="Goeker M."/>
        </authorList>
    </citation>
    <scope>NUCLEOTIDE SEQUENCE [LARGE SCALE GENOMIC DNA]</scope>
    <source>
        <strain evidence="1 2">DSM 1837</strain>
    </source>
</reference>
<organism evidence="1 2">
    <name type="scientific">Simplicispira metamorpha</name>
    <dbReference type="NCBI Taxonomy" id="80881"/>
    <lineage>
        <taxon>Bacteria</taxon>
        <taxon>Pseudomonadati</taxon>
        <taxon>Pseudomonadota</taxon>
        <taxon>Betaproteobacteria</taxon>
        <taxon>Burkholderiales</taxon>
        <taxon>Comamonadaceae</taxon>
        <taxon>Simplicispira</taxon>
    </lineage>
</organism>
<dbReference type="Pfam" id="PF09650">
    <property type="entry name" value="PHA_gran_rgn"/>
    <property type="match status" value="1"/>
</dbReference>
<dbReference type="RefSeq" id="WP_119013407.1">
    <property type="nucleotide sequence ID" value="NZ_QXNC01000016.1"/>
</dbReference>
<accession>A0A4R2N6I5</accession>
<evidence type="ECO:0000313" key="1">
    <source>
        <dbReference type="EMBL" id="TCP16451.1"/>
    </source>
</evidence>
<evidence type="ECO:0000313" key="2">
    <source>
        <dbReference type="Proteomes" id="UP000295182"/>
    </source>
</evidence>
<dbReference type="Proteomes" id="UP000295182">
    <property type="component" value="Unassembled WGS sequence"/>
</dbReference>
<comment type="caution">
    <text evidence="1">The sequence shown here is derived from an EMBL/GenBank/DDBJ whole genome shotgun (WGS) entry which is preliminary data.</text>
</comment>
<dbReference type="InterPro" id="IPR013433">
    <property type="entry name" value="PHA_gran_rgn"/>
</dbReference>
<dbReference type="OrthoDB" id="287584at2"/>
<dbReference type="EMBL" id="SLXH01000018">
    <property type="protein sequence ID" value="TCP16451.1"/>
    <property type="molecule type" value="Genomic_DNA"/>
</dbReference>
<proteinExistence type="predicted"/>
<dbReference type="AlphaFoldDB" id="A0A4R2N6I5"/>
<sequence>MADIHIHRPHQLGLPEARKIALRWAEKAEQKFDMACAYEEGETQDTVHFSRAGIKGTLQVHADQFTFAAELGFLFGAFKHRIEAELGAQFDALLAPGTSAQA</sequence>
<name>A0A4R2N6I5_9BURK</name>
<protein>
    <submittedName>
        <fullName evidence="1">Putative polyhydroxyalkanoate system protein</fullName>
    </submittedName>
</protein>
<keyword evidence="2" id="KW-1185">Reference proteome</keyword>